<dbReference type="GO" id="GO:0003968">
    <property type="term" value="F:RNA-directed RNA polymerase activity"/>
    <property type="evidence" value="ECO:0007669"/>
    <property type="project" value="UniProtKB-KW"/>
</dbReference>
<comment type="function">
    <text evidence="63">Capsid protein VP2: Forms an icosahedral capsid of pseudo T=3 symmetry with capsid proteins VP2 and VP3. The capsid is 300 Angstroms in diameter, composed of 60 copies of each capsid protein and enclosing the viral positive strand RNA genome.</text>
</comment>
<dbReference type="FunFam" id="2.60.120.20:FF:000002">
    <property type="entry name" value="Genome polyprotein"/>
    <property type="match status" value="1"/>
</dbReference>
<evidence type="ECO:0000256" key="63">
    <source>
        <dbReference type="RuleBase" id="RU364118"/>
    </source>
</evidence>
<feature type="domain" description="RdRp catalytic" evidence="64">
    <location>
        <begin position="1933"/>
        <end position="2047"/>
    </location>
</feature>
<keyword evidence="9 63" id="KW-0813">Transport</keyword>
<keyword evidence="23 63" id="KW-0548">Nucleotidyltransferase</keyword>
<evidence type="ECO:0000256" key="2">
    <source>
        <dbReference type="ARBA" id="ARBA00004147"/>
    </source>
</evidence>
<dbReference type="GO" id="GO:0005198">
    <property type="term" value="F:structural molecule activity"/>
    <property type="evidence" value="ECO:0007669"/>
    <property type="project" value="InterPro"/>
</dbReference>
<dbReference type="Gene3D" id="3.30.70.270">
    <property type="match status" value="1"/>
</dbReference>
<keyword evidence="36" id="KW-0862">Zinc</keyword>
<dbReference type="SUPFAM" id="SSF56672">
    <property type="entry name" value="DNA/RNA polymerases"/>
    <property type="match status" value="1"/>
</dbReference>
<evidence type="ECO:0000256" key="38">
    <source>
        <dbReference type="ARBA" id="ARBA00022842"/>
    </source>
</evidence>
<comment type="function">
    <text evidence="63">Protease 2A: Cysteine protease that cleaves viral polyprotein and specific host proteins.</text>
</comment>
<dbReference type="GO" id="GO:0005524">
    <property type="term" value="F:ATP binding"/>
    <property type="evidence" value="ECO:0007669"/>
    <property type="project" value="UniProtKB-KW"/>
</dbReference>
<keyword evidence="15 63" id="KW-1192">Host mRNA suppression by virus</keyword>
<keyword evidence="47 63" id="KW-0406">Ion transport</keyword>
<evidence type="ECO:0000256" key="23">
    <source>
        <dbReference type="ARBA" id="ARBA00022695"/>
    </source>
</evidence>
<keyword evidence="48 63" id="KW-0472">Membrane</keyword>
<evidence type="ECO:0000256" key="30">
    <source>
        <dbReference type="ARBA" id="ARBA00022801"/>
    </source>
</evidence>
<evidence type="ECO:0000256" key="37">
    <source>
        <dbReference type="ARBA" id="ARBA00022840"/>
    </source>
</evidence>
<evidence type="ECO:0000256" key="58">
    <source>
        <dbReference type="ARBA" id="ARBA00045482"/>
    </source>
</evidence>
<keyword evidence="17" id="KW-1048">Host nucleus</keyword>
<comment type="catalytic activity">
    <reaction evidence="61 63">
        <text>a ribonucleoside 5'-triphosphate + H2O = a ribonucleoside 5'-diphosphate + phosphate + H(+)</text>
        <dbReference type="Rhea" id="RHEA:23680"/>
        <dbReference type="ChEBI" id="CHEBI:15377"/>
        <dbReference type="ChEBI" id="CHEBI:15378"/>
        <dbReference type="ChEBI" id="CHEBI:43474"/>
        <dbReference type="ChEBI" id="CHEBI:57930"/>
        <dbReference type="ChEBI" id="CHEBI:61557"/>
        <dbReference type="EC" id="3.6.1.15"/>
    </reaction>
</comment>
<proteinExistence type="inferred from homology"/>
<comment type="subunit">
    <text evidence="8">Interacts with protein 3CD.</text>
</comment>
<dbReference type="InterPro" id="IPR000081">
    <property type="entry name" value="Peptidase_C3"/>
</dbReference>
<dbReference type="Gene3D" id="1.20.960.20">
    <property type="match status" value="1"/>
</dbReference>
<keyword evidence="29" id="KW-0863">Zinc-finger</keyword>
<evidence type="ECO:0000256" key="18">
    <source>
        <dbReference type="ARBA" id="ARBA00022581"/>
    </source>
</evidence>
<evidence type="ECO:0000256" key="28">
    <source>
        <dbReference type="ARBA" id="ARBA00022741"/>
    </source>
</evidence>
<keyword evidence="52 63" id="KW-1172">Pore-mediated penetration of viral genome into host cell</keyword>
<comment type="function">
    <text evidence="63">Capsid protein VP1: Forms an icosahedral capsid of pseudo T=3 symmetry with capsid proteins VP2 and VP3. The capsid is 300 Angstroms in diameter, composed of 60 copies of each capsid protein and enclosing the viral positive strand RNA genome. Capsid protein VP1 mainly forms the vertices of the capsid. Capsid protein VP1 interacts with host cell receptor to provide virion attachment to target host cells. This attachment induces virion internalization. Tyrosine kinases are probably involved in the entry process. After binding to its receptor, the capsid undergoes conformational changes. Capsid protein VP1 N-terminus (that contains an amphipathic alpha-helix) and capsid protein VP4 are externalized. Together, they shape a pore in the host membrane through which viral genome is translocated to host cell cytoplasm. After genome has been released, the channel shrinks.</text>
</comment>
<dbReference type="InterPro" id="IPR007094">
    <property type="entry name" value="RNA-dir_pol_PSvirus"/>
</dbReference>
<keyword evidence="31 63" id="KW-1161">Viral attachment to host cell</keyword>
<evidence type="ECO:0000256" key="45">
    <source>
        <dbReference type="ARBA" id="ARBA00023039"/>
    </source>
</evidence>
<dbReference type="CDD" id="cd00205">
    <property type="entry name" value="rhv_like"/>
    <property type="match status" value="3"/>
</dbReference>
<evidence type="ECO:0000256" key="49">
    <source>
        <dbReference type="ARBA" id="ARBA00023197"/>
    </source>
</evidence>
<dbReference type="Gene3D" id="6.10.20.20">
    <property type="entry name" value="Poliovirus 3A protein-like"/>
    <property type="match status" value="1"/>
</dbReference>
<evidence type="ECO:0000256" key="43">
    <source>
        <dbReference type="ARBA" id="ARBA00022953"/>
    </source>
</evidence>
<dbReference type="GO" id="GO:0039618">
    <property type="term" value="C:T=pseudo3 icosahedral viral capsid"/>
    <property type="evidence" value="ECO:0007669"/>
    <property type="project" value="UniProtKB-KW"/>
</dbReference>
<evidence type="ECO:0000256" key="40">
    <source>
        <dbReference type="ARBA" id="ARBA00022870"/>
    </source>
</evidence>
<dbReference type="EC" id="3.6.1.15" evidence="63"/>
<feature type="domain" description="SF3 helicase" evidence="65">
    <location>
        <begin position="1188"/>
        <end position="1346"/>
    </location>
</feature>
<keyword evidence="27 63" id="KW-0677">Repeat</keyword>
<comment type="function">
    <text evidence="62">Acts as a primer for viral RNA replication and remains covalently bound to viral genomic RNA. VPg is uridylylated prior to priming replication into VPg-pUpU. The oriI viral genomic sequence may act as a template for this. The VPg-pUpU is then used as primer on the genomic RNA poly(A) by the RNA-dependent RNA polymerase to replicate the viral genome. During genome replication, the VPg-RNA linkage is removed by the host TDP2, thereby accelerating replication. During the late stage of the replication cycle, host TDP2 is excluded from sites of viral RNA synthesis and encapsidation, allowing for the generation of progeny virions.</text>
</comment>
<evidence type="ECO:0000256" key="57">
    <source>
        <dbReference type="ARBA" id="ARBA00024513"/>
    </source>
</evidence>
<evidence type="ECO:0000256" key="39">
    <source>
        <dbReference type="ARBA" id="ARBA00022844"/>
    </source>
</evidence>
<dbReference type="PROSITE" id="PS51218">
    <property type="entry name" value="SF3_HELICASE_2"/>
    <property type="match status" value="1"/>
</dbReference>
<comment type="function">
    <text evidence="63">Protein 3AB: Localizes the viral replication complex to the surface of membranous vesicles. Together with protein 3CD binds the Cis-Active RNA Element (CRE) which is involved in RNA synthesis initiation. Acts as a cofactor to stimulate the activity of 3D polymerase, maybe through a nucleid acid chaperone activity.</text>
</comment>
<feature type="domain" description="Peptidase C3" evidence="66">
    <location>
        <begin position="1524"/>
        <end position="1702"/>
    </location>
</feature>
<dbReference type="InterPro" id="IPR001676">
    <property type="entry name" value="Picornavirus_capsid"/>
</dbReference>
<keyword evidence="35" id="KW-0068">Autocatalytic cleavage</keyword>
<keyword evidence="44 63" id="KW-1190">Host gene expression shutoff by virus</keyword>
<evidence type="ECO:0000256" key="1">
    <source>
        <dbReference type="ARBA" id="ARBA00001946"/>
    </source>
</evidence>
<dbReference type="PROSITE" id="PS51874">
    <property type="entry name" value="PCV_3C_PRO"/>
    <property type="match status" value="1"/>
</dbReference>
<evidence type="ECO:0000256" key="44">
    <source>
        <dbReference type="ARBA" id="ARBA00022995"/>
    </source>
</evidence>
<comment type="cofactor">
    <cofactor evidence="1">
        <name>Mg(2+)</name>
        <dbReference type="ChEBI" id="CHEBI:18420"/>
    </cofactor>
</comment>
<keyword evidence="14" id="KW-0597">Phosphoprotein</keyword>
<evidence type="ECO:0000256" key="34">
    <source>
        <dbReference type="ARBA" id="ARBA00022809"/>
    </source>
</evidence>
<evidence type="ECO:0000256" key="52">
    <source>
        <dbReference type="ARBA" id="ARBA00023255"/>
    </source>
</evidence>
<evidence type="ECO:0000256" key="50">
    <source>
        <dbReference type="ARBA" id="ARBA00023200"/>
    </source>
</evidence>
<keyword evidence="49 63" id="KW-1099">Inhibition of host mRNA nuclear export by virus</keyword>
<evidence type="ECO:0000256" key="6">
    <source>
        <dbReference type="ARBA" id="ARBA00011124"/>
    </source>
</evidence>
<dbReference type="GO" id="GO:0008270">
    <property type="term" value="F:zinc ion binding"/>
    <property type="evidence" value="ECO:0007669"/>
    <property type="project" value="UniProtKB-KW"/>
</dbReference>
<dbReference type="EMBL" id="MN807749">
    <property type="protein sequence ID" value="QIK01738.1"/>
    <property type="molecule type" value="Genomic_RNA"/>
</dbReference>
<evidence type="ECO:0000256" key="35">
    <source>
        <dbReference type="ARBA" id="ARBA00022813"/>
    </source>
</evidence>
<keyword evidence="19 63" id="KW-1162">Viral penetration into host cytoplasm</keyword>
<dbReference type="GO" id="GO:0044162">
    <property type="term" value="C:host cell cytoplasmic vesicle membrane"/>
    <property type="evidence" value="ECO:0007669"/>
    <property type="project" value="UniProtKB-SubCell"/>
</dbReference>
<evidence type="ECO:0000256" key="5">
    <source>
        <dbReference type="ARBA" id="ARBA00008303"/>
    </source>
</evidence>
<evidence type="ECO:0000256" key="47">
    <source>
        <dbReference type="ARBA" id="ARBA00023065"/>
    </source>
</evidence>
<dbReference type="PROSITE" id="PS50507">
    <property type="entry name" value="RDRP_SSRNA_POS"/>
    <property type="match status" value="1"/>
</dbReference>
<dbReference type="InterPro" id="IPR014838">
    <property type="entry name" value="P3A"/>
</dbReference>
<evidence type="ECO:0000256" key="26">
    <source>
        <dbReference type="ARBA" id="ARBA00022723"/>
    </source>
</evidence>
<keyword evidence="20 63" id="KW-1090">Inhibition of host innate immune response by virus</keyword>
<dbReference type="InterPro" id="IPR009003">
    <property type="entry name" value="Peptidase_S1_PA"/>
</dbReference>
<dbReference type="GO" id="GO:0039694">
    <property type="term" value="P:viral RNA genome replication"/>
    <property type="evidence" value="ECO:0007669"/>
    <property type="project" value="InterPro"/>
</dbReference>
<evidence type="ECO:0000256" key="42">
    <source>
        <dbReference type="ARBA" id="ARBA00022890"/>
    </source>
</evidence>
<keyword evidence="18 63" id="KW-0945">Host-virus interaction</keyword>
<dbReference type="GO" id="GO:0006508">
    <property type="term" value="P:proteolysis"/>
    <property type="evidence" value="ECO:0007669"/>
    <property type="project" value="UniProtKB-KW"/>
</dbReference>
<keyword evidence="22 63" id="KW-0808">Transferase</keyword>
<evidence type="ECO:0000256" key="62">
    <source>
        <dbReference type="ARBA" id="ARBA00054285"/>
    </source>
</evidence>
<keyword evidence="16 63" id="KW-0167">Capsid protein</keyword>
<evidence type="ECO:0000256" key="13">
    <source>
        <dbReference type="ARBA" id="ARBA00022520"/>
    </source>
</evidence>
<evidence type="ECO:0000256" key="3">
    <source>
        <dbReference type="ARBA" id="ARBA00004295"/>
    </source>
</evidence>
<dbReference type="Pfam" id="PF00910">
    <property type="entry name" value="RNA_helicase"/>
    <property type="match status" value="1"/>
</dbReference>
<evidence type="ECO:0000256" key="10">
    <source>
        <dbReference type="ARBA" id="ARBA00022482"/>
    </source>
</evidence>
<dbReference type="InterPro" id="IPR043128">
    <property type="entry name" value="Rev_trsase/Diguanyl_cyclase"/>
</dbReference>
<dbReference type="InterPro" id="IPR002527">
    <property type="entry name" value="Pico_P2B"/>
</dbReference>
<evidence type="ECO:0000256" key="55">
    <source>
        <dbReference type="ARBA" id="ARBA00023296"/>
    </source>
</evidence>
<sequence>MGMQMSKNVAGSHTTVTQATGGSKIHYTNINYYNHSASASQNKQDITQDPSKFTQPVIDVMKEAAVPLKSPSAEACGYSDRVAQLTLGNSTITTQEAANICCAYGEWPEYLSDMDATAVDKTTQPGVSCDRFYTLPGKKWTTTSKGWEWKLPDALTDLGVFGQNCAYHFLYRCGWTIHVQCNATKFHQGCLLVVAVPEHQLGISNTLEFSEAMPGKAGRELKFPFIFEDGTSLANALIYPHQWINLRTNNSATIVLPYANSLPMDSPIRHNNWSLLVIPISPLAVATGSTPFVGITVTVAPMKSEFSGLRRAITQGIPTTNTPGSYQFLTTDEDSSPCVLPDFTPTQEIHIPGEVKNMQVLCQVESMLEINNVSGKNGVDRLTLEVAAQTDLDAQLFALEVSLNEGSILSRTLCGVITSYYTQWSGSLELTFMFTGSFMTTGKLLIAYSPPGGSAPTSREDAMLGTHIVWDFGLQSSITIVIPWISGGYYRDVNRATNYYAAGYVTGWYQTNMVIPPGFPTSARIVCLFAAQPNYSLRILKDRPDMTQTAVLQNPGDAINNTVSNIVNNIAVADTQESHHNISTTNTPALQAAETGATSTASDEGMIETRHVVNTNTVSETSLESFYGRSGLVAILTLSNNNQREAWLINFNEFVQLRAKLEIFTYMRFDIEFTLVATLIKDDSAASTPIQLQVMYVPPGSIAPPSQDSYQWQTAANPSVFFNSNGVPARFSVPFIGTANAYANFYDGYNGFGSDQTSGDYGRINSSHMGHLAVRGLALFKAGETVKLRVYAKLKHVRGWCPRAPRMCPYTKKATNVTADKTSFVDNRNSVTTTGAFGQQSGAVYVGNYKIVNRHLATHEDWENVEWEDYNRDLLVARTTAHGADKLARCHCNTGVYYCKSRNKHYPVTFQGPGIDWVEASQYYPARYQTHMLIAAGISEPGDCGGILRCQHGVIGIVTAGGQGVVCFADVRDLFWVEHEAMEQGLTDYIQQLGNSFGQGFTAEITNYASQLSEMLIGADGMVERCLQTFVKVISAIVIATRSQGDVPTILATLALIGCDGSPWRWLKRQFCGIFKIPYVEKQGDDWLKKFTSYVNAFKGLDWVAEKIMKFIDWMKNKLIPQARERQEFVTNLKTLPLLEAQVATLEHSCPTTEQQETIFGNIQYLAHHCRRYAPLYAAEARRVYALEKRILGYIQFKSKQRIEPVCLLIHGQAGTGKSLATSIIGRKLAEYEHSEVYAIPPDSDHFDGYQQQAVVVMDDLNQNPDGKDMVAFCQMVSTVPYHVPMAAIEEKGMLFTSAYVLASTNSGSIHPPTISSSKALNRRFAFDVDIEVSEDFKTHNGTLDVTNATQRCEDCCPANFKTCMPLICGEAYQLVDRRNGMRYSIDTMISAMRAEWSRRNKVGSVIEALFQGPPQFKPLKISVDPETPAPPAIADLLASVDSEEVREYCKKKGWIVEVPVTATTLERNVSIATTILSSLVLLTSVITLVYLVYRLFAGYQGPYTGLPNAKPKPPVLREVRAQGPLMDFGVGMMKKNIVTVRTGAGEFTGLGVYDRVLVLPKHSRPAEIVVIDGKETAVEDAYNLTDEDGVSLELTLVTLKRNEKFRDIRAMIPVNPSGTNEAVVCVNTSNFPNAFLPVGKVEYYGYLNLAGSPTHRTMMYNFPTKAGQCGGVVLSTGKVLGIHIGGNGAQGFCAALKRSYFTKPQGEIEWIEPSKKHDIPVINAPSKTKLEPSVFFDIFEGVKEPAALHPKDPRLEVNLEEALFSKYTGNVDIEMPEEMKEAVDHYANQLMALDIPTEPLSMEEAIYGTEGLEALDLTTSAGYPYVTMGVKKRDILNKETRDVKKMQECIDKYGLNLPMVTYIKDELRSKEKVKKGKSRLIEASSLNDSVAMRCYFGNLYKAFHQNPGTLTGCAVGCDPDTFWSKIPVMMDGELFGFDYTAYDASLSPLMFEALKMVLEKIGFGEGKHFIDNLCYSHHLFRDKYYFVKGGMPSGCSGTSIFNSMINNIIIRTVVLQTYKGIELDQLKIIAYGDDVIASYPYRIDPAELAKAGKKLGLHMTPPDKSETYVDLDWTNVTFLKRNFVPDEKYPFLVHPVMPMKEIHESIRWTRDARNTQDHVRSLCLLAWHNGRKEYEEFCRKIRSVPVGRALHLPSYSSLLREWYEKF</sequence>
<dbReference type="GO" id="GO:0004197">
    <property type="term" value="F:cysteine-type endopeptidase activity"/>
    <property type="evidence" value="ECO:0007669"/>
    <property type="project" value="UniProtKB-EC"/>
</dbReference>
<evidence type="ECO:0000256" key="60">
    <source>
        <dbReference type="ARBA" id="ARBA00046779"/>
    </source>
</evidence>
<keyword evidence="56 63" id="KW-0407">Ion channel</keyword>
<comment type="function">
    <text evidence="63">Viral protein genome-linked: acts as a primer for viral RNA replication and remains covalently bound to viral genomic RNA. VPg is uridylylated prior to priming replication into VPg-pUpU. The oriI viral genomic sequence may act as a template for this. The VPg-pUpU is then used as primer on the genomic RNA poly(A) by the RNA-dependent RNA polymerase to replicate the viral genome.</text>
</comment>
<dbReference type="InterPro" id="IPR043502">
    <property type="entry name" value="DNA/RNA_pol_sf"/>
</dbReference>
<comment type="function">
    <text evidence="58">Localizes the viral replication complex to the surface of membranous vesicles. It inhibits host cell endoplasmic reticulum-to-Golgi apparatus transport and causes the disassembly of the Golgi complex, possibly through GBF1 interaction. This would result in depletion of MHC, trail receptors and IFN receptors at the host cell surface. Plays an essential role in viral RNA replication by recruiting ACBD3 and PI4KB at the viral replication sites, thereby allowing the formation of the rearranged membranous structures where viral replication takes place.</text>
</comment>
<dbReference type="Pfam" id="PF00947">
    <property type="entry name" value="Pico_P2A"/>
    <property type="match status" value="1"/>
</dbReference>
<dbReference type="Pfam" id="PF00680">
    <property type="entry name" value="RdRP_1"/>
    <property type="match status" value="1"/>
</dbReference>
<evidence type="ECO:0000256" key="8">
    <source>
        <dbReference type="ARBA" id="ARBA00011647"/>
    </source>
</evidence>
<dbReference type="InterPro" id="IPR000605">
    <property type="entry name" value="Helicase_SF3_ssDNA/RNA_vir"/>
</dbReference>
<dbReference type="GO" id="GO:0044694">
    <property type="term" value="P:symbiont genome entry into host cell via pore formation in plasma membrane"/>
    <property type="evidence" value="ECO:0007669"/>
    <property type="project" value="UniProtKB-KW"/>
</dbReference>
<evidence type="ECO:0000256" key="4">
    <source>
        <dbReference type="ARBA" id="ARBA00004328"/>
    </source>
</evidence>
<comment type="subunit">
    <text evidence="6">Interacts with RNA-directed RNA polymerase.</text>
</comment>
<keyword evidence="55 63" id="KW-1160">Virus entry into host cell</keyword>
<dbReference type="Gene3D" id="2.40.10.10">
    <property type="entry name" value="Trypsin-like serine proteases"/>
    <property type="match status" value="4"/>
</dbReference>
<dbReference type="GO" id="GO:0042025">
    <property type="term" value="C:host cell nucleus"/>
    <property type="evidence" value="ECO:0007669"/>
    <property type="project" value="UniProtKB-SubCell"/>
</dbReference>
<keyword evidence="40 63" id="KW-1043">Host membrane</keyword>
<evidence type="ECO:0000256" key="19">
    <source>
        <dbReference type="ARBA" id="ARBA00022595"/>
    </source>
</evidence>
<dbReference type="InterPro" id="IPR014759">
    <property type="entry name" value="Helicase_SF3_ssRNA_vir"/>
</dbReference>
<dbReference type="GO" id="GO:0039520">
    <property type="term" value="P:symbiont-mediated activation of host autophagy"/>
    <property type="evidence" value="ECO:0007669"/>
    <property type="project" value="UniProtKB-KW"/>
</dbReference>
<comment type="function">
    <text evidence="63">Protein 3A: Localizes the viral replication complex to the surface of membranous vesicles. It inhibits host cell endoplasmic reticulum-to-Golgi apparatus transport and causes the disassembly of the Golgi complex, possibly through GBF1 interaction. This would result in depletion of MHC, trail receptors and IFN receptors at the host cell surface.</text>
</comment>
<dbReference type="GO" id="GO:0034220">
    <property type="term" value="P:monoatomic ion transmembrane transport"/>
    <property type="evidence" value="ECO:0007669"/>
    <property type="project" value="UniProtKB-KW"/>
</dbReference>
<keyword evidence="33" id="KW-0788">Thiol protease</keyword>
<keyword evidence="46 63" id="KW-1072">Activation of host autophagy by virus</keyword>
<dbReference type="GO" id="GO:0003724">
    <property type="term" value="F:RNA helicase activity"/>
    <property type="evidence" value="ECO:0007669"/>
    <property type="project" value="InterPro"/>
</dbReference>
<evidence type="ECO:0000256" key="9">
    <source>
        <dbReference type="ARBA" id="ARBA00022448"/>
    </source>
</evidence>
<dbReference type="GO" id="GO:0003723">
    <property type="term" value="F:RNA binding"/>
    <property type="evidence" value="ECO:0007669"/>
    <property type="project" value="UniProtKB-KW"/>
</dbReference>
<comment type="function">
    <text evidence="63">Protein 2B: Plays an essential role in the virus replication cycle by acting as a viroporin. Creates a pore in the host reticulum endoplasmic and as a consequence releases Ca2+ in the cytoplasm of infected cell. In turn, high levels of cytoplasmic calcium may trigger membrane trafficking and transport of viral ER-associated proteins to viroplasms, sites of viral genome replication.</text>
</comment>
<keyword evidence="45 63" id="KW-1182">Viral ion channel</keyword>
<comment type="function">
    <text evidence="63">Capsid protein VP4: Lies on the inner surface of the capsid shell. After binding to the host receptor, the capsid undergoes conformational changes. Capsid protein VP4 is released, Capsid protein VP1 N-terminus is externalized, and together, they shape a pore in the host membrane through which the viral genome is translocated into the host cell cytoplasm.</text>
</comment>
<evidence type="ECO:0000256" key="31">
    <source>
        <dbReference type="ARBA" id="ARBA00022804"/>
    </source>
</evidence>
<evidence type="ECO:0000256" key="27">
    <source>
        <dbReference type="ARBA" id="ARBA00022737"/>
    </source>
</evidence>
<dbReference type="Pfam" id="PF02226">
    <property type="entry name" value="Pico_P1A"/>
    <property type="match status" value="1"/>
</dbReference>
<dbReference type="Pfam" id="PF00073">
    <property type="entry name" value="Rhv"/>
    <property type="match status" value="2"/>
</dbReference>
<keyword evidence="21 63" id="KW-0645">Protease</keyword>
<keyword evidence="42 63" id="KW-1164">Virus endocytosis by host</keyword>
<comment type="subunit">
    <text evidence="63">Capsid protein VP1: Interacts with capsid protein VP0, and capsid protein VP3 to form heterotrimeric protomers. Five protomers subsequently associate to form pentamers which serve as building blocks for the capsid. Interacts with capsid protein VP2, capsid protein VP3 and capsid protein VP4 following cleavage of capsid protein VP0.</text>
</comment>
<dbReference type="SUPFAM" id="SSF50494">
    <property type="entry name" value="Trypsin-like serine proteases"/>
    <property type="match status" value="2"/>
</dbReference>
<evidence type="ECO:0000259" key="66">
    <source>
        <dbReference type="PROSITE" id="PS51874"/>
    </source>
</evidence>
<dbReference type="EC" id="3.4.22.29" evidence="63"/>
<keyword evidence="53 63" id="KW-0899">Viral immunoevasion</keyword>
<keyword evidence="10 63" id="KW-1113">Inhibition of host RLR pathway by virus</keyword>
<evidence type="ECO:0000256" key="24">
    <source>
        <dbReference type="ARBA" id="ARBA00022706"/>
    </source>
</evidence>
<evidence type="ECO:0000256" key="29">
    <source>
        <dbReference type="ARBA" id="ARBA00022771"/>
    </source>
</evidence>
<comment type="function">
    <text evidence="63">RNA-directed RNA polymerase: Replicates the viral genomic RNA on the surface of intracellular membranes. May form linear arrays of subunits that propagate along a strong head-to-tail interaction called interface-I. Covalently attaches UMP to a tyrosine of VPg, which is used to prime RNA synthesis. The positive stranded RNA genome is first replicated at virus induced membranous vesicles, creating a dsRNA genomic replication form. This dsRNA is then used as template to synthesize positive stranded RNA genomes. ss(+)RNA genomes are either translated, replicated or encapsidated.</text>
</comment>
<evidence type="ECO:0000256" key="32">
    <source>
        <dbReference type="ARBA" id="ARBA00022806"/>
    </source>
</evidence>
<comment type="function">
    <text evidence="63">Capsid protein VP0: Component of immature procapsids, which is cleaved into capsid proteins VP4 and VP2 after maturation. Allows the capsid to remain inactive before the maturation step.</text>
</comment>
<dbReference type="InterPro" id="IPR003138">
    <property type="entry name" value="Pico_P1A"/>
</dbReference>
<evidence type="ECO:0000256" key="16">
    <source>
        <dbReference type="ARBA" id="ARBA00022561"/>
    </source>
</evidence>
<reference evidence="67" key="1">
    <citation type="journal article" date="2020" name="J. Gen. Virol.">
        <title>High prevalence, genetic diversity and a potentially novel genotype of Sapelovirus A (Picornaviridae) in enteric and respiratory samples in Hungarian swine farms.</title>
        <authorList>
            <person name="Boros A."/>
            <person name="Laszlo Z."/>
            <person name="Pankovics P."/>
            <person name="Marosi A."/>
            <person name="Albert M."/>
            <person name="Csagola A."/>
            <person name="Biro H."/>
            <person name="Fahsbender E."/>
            <person name="Delwart E."/>
            <person name="Reuter G."/>
        </authorList>
    </citation>
    <scope>NUCLEOTIDE SEQUENCE</scope>
    <source>
        <strain evidence="67">SZ1M-F/PEV/HUN/2013</strain>
    </source>
</reference>
<evidence type="ECO:0000313" key="67">
    <source>
        <dbReference type="EMBL" id="QIK01738.1"/>
    </source>
</evidence>
<keyword evidence="54 63" id="KW-0449">Lipoprotein</keyword>
<comment type="catalytic activity">
    <reaction evidence="63">
        <text>RNA(n) + a ribonucleoside 5'-triphosphate = RNA(n+1) + diphosphate</text>
        <dbReference type="Rhea" id="RHEA:21248"/>
        <dbReference type="Rhea" id="RHEA-COMP:14527"/>
        <dbReference type="Rhea" id="RHEA-COMP:17342"/>
        <dbReference type="ChEBI" id="CHEBI:33019"/>
        <dbReference type="ChEBI" id="CHEBI:61557"/>
        <dbReference type="ChEBI" id="CHEBI:140395"/>
        <dbReference type="EC" id="2.7.7.48"/>
    </reaction>
</comment>
<dbReference type="EC" id="2.7.7.48" evidence="63"/>
<evidence type="ECO:0000256" key="53">
    <source>
        <dbReference type="ARBA" id="ARBA00023280"/>
    </source>
</evidence>
<comment type="catalytic activity">
    <reaction evidence="57 63">
        <text>Selective cleavage of Tyr-|-Gly bond in the picornavirus polyprotein.</text>
        <dbReference type="EC" id="3.4.22.29"/>
    </reaction>
</comment>
<comment type="function">
    <text evidence="63">Protein 3CD: Involved in the viral replication complex and viral polypeptide maturation. It exhibits protease activity with a specificity and catalytic efficiency that is different from protease 3C. Protein 3CD lacks polymerase activity. Protein 3CD binds to the 5'UTR of the viral genome.</text>
</comment>
<dbReference type="InterPro" id="IPR029053">
    <property type="entry name" value="Viral_coat"/>
</dbReference>
<keyword evidence="50 63" id="KW-1035">Host cytoplasm</keyword>
<evidence type="ECO:0000256" key="15">
    <source>
        <dbReference type="ARBA" id="ARBA00022557"/>
    </source>
</evidence>
<dbReference type="Pfam" id="PF08727">
    <property type="entry name" value="P3A"/>
    <property type="match status" value="1"/>
</dbReference>
<dbReference type="InterPro" id="IPR043504">
    <property type="entry name" value="Peptidase_S1_PA_chymotrypsin"/>
</dbReference>
<comment type="function">
    <text evidence="63">Protease 3C: Major viral protease that mediates proteolytic processing of the polyprotein. Cleaves host EIF5B, contributing to host translation shutoff. Cleaves also host PABPC1, contributing to host translation shutoff.</text>
</comment>
<dbReference type="InterPro" id="IPR044067">
    <property type="entry name" value="PCV_3C_PRO"/>
</dbReference>
<dbReference type="InterPro" id="IPR036203">
    <property type="entry name" value="P3A_soluble_dom"/>
</dbReference>
<evidence type="ECO:0000256" key="61">
    <source>
        <dbReference type="ARBA" id="ARBA00047631"/>
    </source>
</evidence>
<protein>
    <recommendedName>
        <fullName evidence="63">Genome polyprotein</fullName>
    </recommendedName>
    <component>
        <recommendedName>
            <fullName evidence="63">P3</fullName>
        </recommendedName>
    </component>
    <component>
        <recommendedName>
            <fullName evidence="63">Protein 3AB</fullName>
        </recommendedName>
    </component>
    <component>
        <recommendedName>
            <fullName evidence="63">P2</fullName>
        </recommendedName>
    </component>
    <component>
        <recommendedName>
            <fullName evidence="63">P1</fullName>
        </recommendedName>
    </component>
    <component>
        <recommendedName>
            <fullName evidence="63">Capsid protein VP0</fullName>
        </recommendedName>
        <alternativeName>
            <fullName evidence="63">VP4-VP2</fullName>
        </alternativeName>
    </component>
    <component>
        <recommendedName>
            <fullName evidence="63">Capsid protein VP4</fullName>
        </recommendedName>
        <alternativeName>
            <fullName evidence="63">P1A</fullName>
        </alternativeName>
        <alternativeName>
            <fullName evidence="63">Virion protein 4</fullName>
        </alternativeName>
    </component>
    <component>
        <recommendedName>
            <fullName evidence="63">Capsid protein VP2</fullName>
        </recommendedName>
        <alternativeName>
            <fullName evidence="63">P1B</fullName>
        </alternativeName>
        <alternativeName>
            <fullName evidence="63">Virion protein 2</fullName>
        </alternativeName>
    </component>
    <component>
        <recommendedName>
            <fullName evidence="63">Capsid protein VP3</fullName>
        </recommendedName>
        <alternativeName>
            <fullName evidence="63">P1C</fullName>
        </alternativeName>
        <alternativeName>
            <fullName evidence="63">Virion protein 3</fullName>
        </alternativeName>
    </component>
    <component>
        <recommendedName>
            <fullName evidence="63">Capsid protein VP1</fullName>
        </recommendedName>
        <alternativeName>
            <fullName evidence="63">P1D</fullName>
        </alternativeName>
        <alternativeName>
            <fullName evidence="63">Virion protein 1</fullName>
        </alternativeName>
    </component>
    <component>
        <recommendedName>
            <fullName evidence="63">Protease 2A</fullName>
            <shortName evidence="63">P2A</shortName>
            <ecNumber evidence="63">3.4.22.29</ecNumber>
        </recommendedName>
        <alternativeName>
            <fullName evidence="63">Picornain 2A</fullName>
        </alternativeName>
        <alternativeName>
            <fullName evidence="63">Protein 2A</fullName>
        </alternativeName>
    </component>
    <component>
        <recommendedName>
            <fullName evidence="63">Protein 2B</fullName>
            <shortName evidence="63">P2B</shortName>
        </recommendedName>
    </component>
    <component>
        <recommendedName>
            <fullName evidence="63">Protein 2C</fullName>
            <shortName evidence="63">P2C</shortName>
            <ecNumber evidence="63">3.6.1.15</ecNumber>
        </recommendedName>
    </component>
    <component>
        <recommendedName>
            <fullName evidence="63">Protein 3A</fullName>
            <shortName evidence="63">P3A</shortName>
        </recommendedName>
    </component>
    <component>
        <recommendedName>
            <fullName evidence="63">Viral protein genome-linked</fullName>
            <shortName evidence="63">VPg</shortName>
        </recommendedName>
        <alternativeName>
            <fullName evidence="63">Protein 3B</fullName>
            <shortName evidence="63">P3B</shortName>
        </alternativeName>
    </component>
    <component>
        <recommendedName>
            <fullName evidence="63">Protein 3CD</fullName>
            <ecNumber evidence="63">3.4.22.28</ecNumber>
        </recommendedName>
    </component>
    <component>
        <recommendedName>
            <fullName evidence="63">Protease 3C</fullName>
            <shortName evidence="63">P3C</shortName>
        </recommendedName>
    </component>
    <component>
        <recommendedName>
            <fullName evidence="63">RNA-directed RNA polymerase</fullName>
            <shortName evidence="63">RdRp</shortName>
            <ecNumber evidence="63">2.7.7.48</ecNumber>
        </recommendedName>
        <alternativeName>
            <fullName evidence="63">3D polymerase</fullName>
            <shortName evidence="63">3Dpol</shortName>
        </alternativeName>
        <alternativeName>
            <fullName evidence="63">Protein 3D</fullName>
            <shortName evidence="63">3D</shortName>
        </alternativeName>
    </component>
</protein>
<dbReference type="FunFam" id="2.40.10.10:FF:000020">
    <property type="entry name" value="Genome polyprotein"/>
    <property type="match status" value="1"/>
</dbReference>
<evidence type="ECO:0000256" key="41">
    <source>
        <dbReference type="ARBA" id="ARBA00022884"/>
    </source>
</evidence>
<keyword evidence="34 63" id="KW-1193">Eukaryotic host translation shutoff by virus</keyword>
<dbReference type="Pfam" id="PF22663">
    <property type="entry name" value="Rhv_5"/>
    <property type="match status" value="1"/>
</dbReference>
<evidence type="ECO:0000259" key="64">
    <source>
        <dbReference type="PROSITE" id="PS50507"/>
    </source>
</evidence>
<evidence type="ECO:0000256" key="11">
    <source>
        <dbReference type="ARBA" id="ARBA00022484"/>
    </source>
</evidence>
<evidence type="ECO:0000256" key="46">
    <source>
        <dbReference type="ARBA" id="ARBA00023050"/>
    </source>
</evidence>
<dbReference type="FunFam" id="2.40.10.10:FF:000022">
    <property type="entry name" value="Genome polyprotein"/>
    <property type="match status" value="1"/>
</dbReference>
<dbReference type="InterPro" id="IPR000199">
    <property type="entry name" value="Peptidase_C3A/C3B_picornavir"/>
</dbReference>
<dbReference type="InterPro" id="IPR033703">
    <property type="entry name" value="Rhv-like"/>
</dbReference>
<comment type="subunit">
    <text evidence="60">Homohexamer; forms a hexameric ring structure with 6-fold symmetry characteristic of AAA+ ATPases. Interacts (via N-terminus) with host RTN3 (via reticulon domain); this interaction is important for viral replication. Interacts with capsid protein VP3; this interaction may be important for virion morphogenesis.</text>
</comment>
<dbReference type="FunFam" id="2.40.10.10:FF:000018">
    <property type="entry name" value="Genome polyprotein"/>
    <property type="match status" value="1"/>
</dbReference>
<dbReference type="GO" id="GO:0075509">
    <property type="term" value="P:endocytosis involved in viral entry into host cell"/>
    <property type="evidence" value="ECO:0007669"/>
    <property type="project" value="UniProtKB-KW"/>
</dbReference>
<evidence type="ECO:0000256" key="59">
    <source>
        <dbReference type="ARBA" id="ARBA00046425"/>
    </source>
</evidence>
<keyword evidence="38" id="KW-0460">Magnesium</keyword>
<evidence type="ECO:0000256" key="12">
    <source>
        <dbReference type="ARBA" id="ARBA00022488"/>
    </source>
</evidence>
<dbReference type="SUPFAM" id="SSF88633">
    <property type="entry name" value="Positive stranded ssRNA viruses"/>
    <property type="match status" value="2"/>
</dbReference>
<evidence type="ECO:0000256" key="36">
    <source>
        <dbReference type="ARBA" id="ARBA00022833"/>
    </source>
</evidence>
<evidence type="ECO:0000256" key="7">
    <source>
        <dbReference type="ARBA" id="ARBA00011474"/>
    </source>
</evidence>
<dbReference type="InterPro" id="IPR003593">
    <property type="entry name" value="AAA+_ATPase"/>
</dbReference>
<organism evidence="67">
    <name type="scientific">Enterovirus G</name>
    <dbReference type="NCBI Taxonomy" id="106966"/>
    <lineage>
        <taxon>Viruses</taxon>
        <taxon>Riboviria</taxon>
        <taxon>Orthornavirae</taxon>
        <taxon>Pisuviricota</taxon>
        <taxon>Pisoniviricetes</taxon>
        <taxon>Picornavirales</taxon>
        <taxon>Picornaviridae</taxon>
        <taxon>Ensavirinae</taxon>
        <taxon>Enterovirus</taxon>
        <taxon>Enterovirus geswini</taxon>
    </lineage>
</organism>
<dbReference type="SUPFAM" id="SSF89043">
    <property type="entry name" value="Soluble domain of poliovirus core protein 3a"/>
    <property type="match status" value="1"/>
</dbReference>
<dbReference type="SMART" id="SM00382">
    <property type="entry name" value="AAA"/>
    <property type="match status" value="1"/>
</dbReference>
<dbReference type="Gene3D" id="4.10.880.10">
    <property type="entry name" value="Poliovirus 3D polymerase Domain 1 (Nucleotidyltransferase)"/>
    <property type="match status" value="2"/>
</dbReference>
<dbReference type="InterPro" id="IPR001205">
    <property type="entry name" value="RNA-dir_pol_C"/>
</dbReference>
<dbReference type="InterPro" id="IPR059138">
    <property type="entry name" value="Pico_VP1"/>
</dbReference>
<evidence type="ECO:0000256" key="33">
    <source>
        <dbReference type="ARBA" id="ARBA00022807"/>
    </source>
</evidence>
<keyword evidence="51 63" id="KW-1262">Eukaryotic host gene expression shutoff by virus</keyword>
<dbReference type="GO" id="GO:0006351">
    <property type="term" value="P:DNA-templated transcription"/>
    <property type="evidence" value="ECO:0007669"/>
    <property type="project" value="InterPro"/>
</dbReference>
<dbReference type="GO" id="GO:0015267">
    <property type="term" value="F:channel activity"/>
    <property type="evidence" value="ECO:0007669"/>
    <property type="project" value="UniProtKB-KW"/>
</dbReference>
<evidence type="ECO:0000256" key="56">
    <source>
        <dbReference type="ARBA" id="ARBA00023303"/>
    </source>
</evidence>
<keyword evidence="13 63" id="KW-0191">Covalent protein-RNA linkage</keyword>
<accession>A0A6G7SIW2</accession>
<evidence type="ECO:0000256" key="17">
    <source>
        <dbReference type="ARBA" id="ARBA00022562"/>
    </source>
</evidence>
<comment type="subunit">
    <text evidence="59">Homodimer. Interacts with host GBF1. Interacts (via GOLD domain) with host ACBD3 (via GOLD domain); this interaction allows the formation of a viral protein 3A/ACBD3 heterotetramer with a 2:2 stoichiometry, which will stimulate the recruitment of host PI4KB in order to synthesize PI4P at the viral RNA replication sites.</text>
</comment>
<evidence type="ECO:0000256" key="54">
    <source>
        <dbReference type="ARBA" id="ARBA00023288"/>
    </source>
</evidence>
<evidence type="ECO:0000259" key="65">
    <source>
        <dbReference type="PROSITE" id="PS51218"/>
    </source>
</evidence>
<keyword evidence="11 63" id="KW-0696">RNA-directed RNA polymerase</keyword>
<keyword evidence="30 63" id="KW-0378">Hydrolase</keyword>
<keyword evidence="12 63" id="KW-1036">Host cytoplasmic vesicle</keyword>
<dbReference type="FunFam" id="4.10.880.10:FF:000002">
    <property type="entry name" value="Genome polyprotein"/>
    <property type="match status" value="1"/>
</dbReference>
<name>A0A6G7SIW2_9ENTO</name>
<evidence type="ECO:0000256" key="48">
    <source>
        <dbReference type="ARBA" id="ARBA00023136"/>
    </source>
</evidence>
<keyword evidence="25 63" id="KW-0519">Myristate</keyword>
<comment type="function">
    <text evidence="63">Capsid protein VP3: Forms an icosahedral capsid of pseudo T=3 symmetry with capsid proteins VP2 and VP3. The capsid is 300 Angstroms in diameter, composed of 60 copies of each capsid protein and enclosing the viral positive strand RNA genome.</text>
</comment>
<keyword evidence="39 63" id="KW-0946">Virion</keyword>
<evidence type="ECO:0000256" key="20">
    <source>
        <dbReference type="ARBA" id="ARBA00022632"/>
    </source>
</evidence>
<comment type="function">
    <text evidence="63">Protein 2C: Induces and associates with structural rearrangements of intracellular membranes. Displays RNA-binding, nucleotide binding and NTPase activities. May play a role in virion morphogenesis and viral RNA encapsidation by interacting with the capsid protein VP3.</text>
</comment>
<dbReference type="Pfam" id="PF00548">
    <property type="entry name" value="Peptidase_C3"/>
    <property type="match status" value="1"/>
</dbReference>
<comment type="similarity">
    <text evidence="5 63">Belongs to the picornaviruses polyprotein family.</text>
</comment>
<evidence type="ECO:0000256" key="21">
    <source>
        <dbReference type="ARBA" id="ARBA00022670"/>
    </source>
</evidence>
<evidence type="ECO:0000256" key="25">
    <source>
        <dbReference type="ARBA" id="ARBA00022707"/>
    </source>
</evidence>
<dbReference type="SUPFAM" id="SSF52540">
    <property type="entry name" value="P-loop containing nucleoside triphosphate hydrolases"/>
    <property type="match status" value="1"/>
</dbReference>
<dbReference type="EC" id="3.4.22.28" evidence="63"/>
<keyword evidence="41 63" id="KW-0694">RNA-binding</keyword>
<comment type="subunit">
    <text evidence="7">Interacts with capsid protein VP1 and capsid protein VP3 to form heterotrimeric protomers.</text>
</comment>
<keyword evidence="28 63" id="KW-0547">Nucleotide-binding</keyword>
<keyword evidence="32 63" id="KW-0347">Helicase</keyword>
<dbReference type="Pfam" id="PF01552">
    <property type="entry name" value="Pico_P2B"/>
    <property type="match status" value="1"/>
</dbReference>
<evidence type="ECO:0000256" key="22">
    <source>
        <dbReference type="ARBA" id="ARBA00022679"/>
    </source>
</evidence>
<dbReference type="GO" id="GO:0017111">
    <property type="term" value="F:ribonucleoside triphosphate phosphatase activity"/>
    <property type="evidence" value="ECO:0007669"/>
    <property type="project" value="UniProtKB-EC"/>
</dbReference>
<evidence type="ECO:0000256" key="14">
    <source>
        <dbReference type="ARBA" id="ARBA00022553"/>
    </source>
</evidence>
<keyword evidence="26" id="KW-0479">Metal-binding</keyword>
<dbReference type="GO" id="GO:0039522">
    <property type="term" value="P:symbiont-mediated suppression of host mRNA export from nucleus"/>
    <property type="evidence" value="ECO:0007669"/>
    <property type="project" value="UniProtKB-KW"/>
</dbReference>
<dbReference type="InterPro" id="IPR027417">
    <property type="entry name" value="P-loop_NTPase"/>
</dbReference>
<dbReference type="GO" id="GO:0019062">
    <property type="term" value="P:virion attachment to host cell"/>
    <property type="evidence" value="ECO:0007669"/>
    <property type="project" value="UniProtKB-KW"/>
</dbReference>
<keyword evidence="37 63" id="KW-0067">ATP-binding</keyword>
<dbReference type="FunFam" id="3.30.70.270:FF:000008">
    <property type="entry name" value="Genome polyprotein"/>
    <property type="match status" value="1"/>
</dbReference>
<dbReference type="FunFam" id="1.20.960.20:FF:000001">
    <property type="entry name" value="Genome polyprotein"/>
    <property type="match status" value="1"/>
</dbReference>
<comment type="catalytic activity">
    <reaction evidence="63">
        <text>Selective cleavage of Gln-|-Gly bond in the poliovirus polyprotein. In other picornavirus reactions Glu may be substituted for Gln, and Ser or Thr for Gly.</text>
        <dbReference type="EC" id="3.4.22.28"/>
    </reaction>
</comment>
<comment type="subcellular location">
    <subcellularLocation>
        <location evidence="3">Host cytoplasmic vesicle membrane</location>
        <topology evidence="3">Peripheral membrane protein</topology>
        <orientation evidence="3">Cytoplasmic side</orientation>
    </subcellularLocation>
    <subcellularLocation>
        <location evidence="2">Host nucleus</location>
    </subcellularLocation>
    <subcellularLocation>
        <location evidence="4">Virion</location>
    </subcellularLocation>
</comment>
<dbReference type="Gene3D" id="2.60.120.20">
    <property type="match status" value="3"/>
</dbReference>
<evidence type="ECO:0000256" key="51">
    <source>
        <dbReference type="ARBA" id="ARBA00023247"/>
    </source>
</evidence>
<dbReference type="GO" id="GO:0052170">
    <property type="term" value="P:symbiont-mediated suppression of host innate immune response"/>
    <property type="evidence" value="ECO:0007669"/>
    <property type="project" value="UniProtKB-KW"/>
</dbReference>
<keyword evidence="24 63" id="KW-1143">T=pseudo3 icosahedral capsid protein</keyword>
<keyword evidence="43 63" id="KW-0693">Viral RNA replication</keyword>
<dbReference type="FunFam" id="4.10.880.10:FF:000001">
    <property type="entry name" value="Genome polyprotein"/>
    <property type="match status" value="1"/>
</dbReference>